<dbReference type="NCBIfam" id="TIGR01249">
    <property type="entry name" value="pro_imino_pep_1"/>
    <property type="match status" value="1"/>
</dbReference>
<evidence type="ECO:0000256" key="10">
    <source>
        <dbReference type="ARBA" id="ARBA00029605"/>
    </source>
</evidence>
<evidence type="ECO:0000256" key="11">
    <source>
        <dbReference type="PIRNR" id="PIRNR006431"/>
    </source>
</evidence>
<dbReference type="InterPro" id="IPR005944">
    <property type="entry name" value="Pro_iminopeptidase"/>
</dbReference>
<reference evidence="15" key="1">
    <citation type="submission" date="2021-02" db="EMBL/GenBank/DDBJ databases">
        <title>Neisseriaceae sp. 26B isolated from the cloaca of a Common Toad-headed Turtle (Mesoclemmys nasuta).</title>
        <authorList>
            <person name="Spergser J."/>
            <person name="Busse H.-J."/>
        </authorList>
    </citation>
    <scope>NUCLEOTIDE SEQUENCE</scope>
    <source>
        <strain evidence="15">26B</strain>
    </source>
</reference>
<evidence type="ECO:0000256" key="5">
    <source>
        <dbReference type="ARBA" id="ARBA00021843"/>
    </source>
</evidence>
<evidence type="ECO:0000313" key="16">
    <source>
        <dbReference type="Proteomes" id="UP000653156"/>
    </source>
</evidence>
<dbReference type="Proteomes" id="UP000653156">
    <property type="component" value="Chromosome"/>
</dbReference>
<dbReference type="SUPFAM" id="SSF53474">
    <property type="entry name" value="alpha/beta-Hydrolases"/>
    <property type="match status" value="1"/>
</dbReference>
<dbReference type="Pfam" id="PF00561">
    <property type="entry name" value="Abhydrolase_1"/>
    <property type="match status" value="1"/>
</dbReference>
<evidence type="ECO:0000259" key="14">
    <source>
        <dbReference type="Pfam" id="PF00561"/>
    </source>
</evidence>
<dbReference type="PRINTS" id="PR00793">
    <property type="entry name" value="PROAMNOPTASE"/>
</dbReference>
<evidence type="ECO:0000256" key="3">
    <source>
        <dbReference type="ARBA" id="ARBA00010088"/>
    </source>
</evidence>
<dbReference type="AlphaFoldDB" id="A0A892ZFE4"/>
<feature type="active site" evidence="12">
    <location>
        <position position="267"/>
    </location>
</feature>
<dbReference type="Gene3D" id="3.40.50.1820">
    <property type="entry name" value="alpha/beta hydrolase"/>
    <property type="match status" value="1"/>
</dbReference>
<evidence type="ECO:0000256" key="2">
    <source>
        <dbReference type="ARBA" id="ARBA00004496"/>
    </source>
</evidence>
<comment type="similarity">
    <text evidence="3 11 13">Belongs to the peptidase S33 family.</text>
</comment>
<evidence type="ECO:0000256" key="6">
    <source>
        <dbReference type="ARBA" id="ARBA00022438"/>
    </source>
</evidence>
<evidence type="ECO:0000256" key="1">
    <source>
        <dbReference type="ARBA" id="ARBA00001585"/>
    </source>
</evidence>
<evidence type="ECO:0000256" key="8">
    <source>
        <dbReference type="ARBA" id="ARBA00022670"/>
    </source>
</evidence>
<dbReference type="PRINTS" id="PR00111">
    <property type="entry name" value="ABHYDROLASE"/>
</dbReference>
<evidence type="ECO:0000256" key="13">
    <source>
        <dbReference type="RuleBase" id="RU003421"/>
    </source>
</evidence>
<dbReference type="InterPro" id="IPR029058">
    <property type="entry name" value="AB_hydrolase_fold"/>
</dbReference>
<comment type="catalytic activity">
    <reaction evidence="1 11 13">
        <text>Release of N-terminal proline from a peptide.</text>
        <dbReference type="EC" id="3.4.11.5"/>
    </reaction>
</comment>
<dbReference type="PANTHER" id="PTHR43722:SF1">
    <property type="entry name" value="PROLINE IMINOPEPTIDASE"/>
    <property type="match status" value="1"/>
</dbReference>
<evidence type="ECO:0000256" key="9">
    <source>
        <dbReference type="ARBA" id="ARBA00022801"/>
    </source>
</evidence>
<sequence length="323" mass="36105">MHPITEPHQSGLLAVSPRHQIYWEVSGNPHGKPVVFLHGGPGAGTTPAQRGFFNPERYRIVLMDQRGCGRSLPYACVEENTTWDLVADIEQVRQMLGIERWMVFGGSWGSTLALAYAQSHPAHVSELVLRGVFLCRPSEWRWLNQSGGASRIFPDAWQQYYLQPFHGQEPSNLIAAYHTLLLHPDTPESARLQAARCWTQWEAHTCYLEHNQAAIDEYANEHAALACARISCHYASHAGWLEGERALLANTDKIRRIPTVMVQGRYDICTPPQSAWELKQALPAADLQFVLASHSAFEPEIAKALVAATDYFADNDGQPNKTA</sequence>
<keyword evidence="16" id="KW-1185">Reference proteome</keyword>
<dbReference type="GO" id="GO:0006508">
    <property type="term" value="P:proteolysis"/>
    <property type="evidence" value="ECO:0007669"/>
    <property type="project" value="UniProtKB-KW"/>
</dbReference>
<feature type="active site" description="Nucleophile" evidence="12">
    <location>
        <position position="107"/>
    </location>
</feature>
<dbReference type="InterPro" id="IPR000073">
    <property type="entry name" value="AB_hydrolase_1"/>
</dbReference>
<evidence type="ECO:0000256" key="12">
    <source>
        <dbReference type="PIRSR" id="PIRSR006431-1"/>
    </source>
</evidence>
<dbReference type="EC" id="3.4.11.5" evidence="4 11"/>
<proteinExistence type="inferred from homology"/>
<name>A0A892ZFE4_9NEIS</name>
<keyword evidence="9 11" id="KW-0378">Hydrolase</keyword>
<dbReference type="PANTHER" id="PTHR43722">
    <property type="entry name" value="PROLINE IMINOPEPTIDASE"/>
    <property type="match status" value="1"/>
</dbReference>
<comment type="subcellular location">
    <subcellularLocation>
        <location evidence="2 11">Cytoplasm</location>
    </subcellularLocation>
</comment>
<feature type="active site" description="Proton donor" evidence="12">
    <location>
        <position position="294"/>
    </location>
</feature>
<dbReference type="GO" id="GO:0005737">
    <property type="term" value="C:cytoplasm"/>
    <property type="evidence" value="ECO:0007669"/>
    <property type="project" value="UniProtKB-SubCell"/>
</dbReference>
<keyword evidence="8 11" id="KW-0645">Protease</keyword>
<keyword evidence="7 11" id="KW-0963">Cytoplasm</keyword>
<gene>
    <name evidence="15" type="primary">pip</name>
    <name evidence="15" type="ORF">JQU52_14270</name>
</gene>
<dbReference type="PIRSF" id="PIRSF006431">
    <property type="entry name" value="Pept_S33"/>
    <property type="match status" value="1"/>
</dbReference>
<protein>
    <recommendedName>
        <fullName evidence="5 11">Proline iminopeptidase</fullName>
        <shortName evidence="11">PIP</shortName>
        <ecNumber evidence="4 11">3.4.11.5</ecNumber>
    </recommendedName>
    <alternativeName>
        <fullName evidence="10 11">Prolyl aminopeptidase</fullName>
    </alternativeName>
</protein>
<evidence type="ECO:0000256" key="7">
    <source>
        <dbReference type="ARBA" id="ARBA00022490"/>
    </source>
</evidence>
<keyword evidence="6 11" id="KW-0031">Aminopeptidase</keyword>
<dbReference type="KEGG" id="ptes:JQU52_14270"/>
<evidence type="ECO:0000256" key="4">
    <source>
        <dbReference type="ARBA" id="ARBA00012568"/>
    </source>
</evidence>
<dbReference type="InterPro" id="IPR002410">
    <property type="entry name" value="Peptidase_S33"/>
</dbReference>
<dbReference type="RefSeq" id="WP_230339112.1">
    <property type="nucleotide sequence ID" value="NZ_CP069798.1"/>
</dbReference>
<feature type="domain" description="AB hydrolase-1" evidence="14">
    <location>
        <begin position="32"/>
        <end position="298"/>
    </location>
</feature>
<organism evidence="15 16">
    <name type="scientific">Paralysiella testudinis</name>
    <dbReference type="NCBI Taxonomy" id="2809020"/>
    <lineage>
        <taxon>Bacteria</taxon>
        <taxon>Pseudomonadati</taxon>
        <taxon>Pseudomonadota</taxon>
        <taxon>Betaproteobacteria</taxon>
        <taxon>Neisseriales</taxon>
        <taxon>Neisseriaceae</taxon>
        <taxon>Paralysiella</taxon>
    </lineage>
</organism>
<evidence type="ECO:0000313" key="15">
    <source>
        <dbReference type="EMBL" id="QRQ81811.1"/>
    </source>
</evidence>
<accession>A0A892ZFE4</accession>
<dbReference type="GO" id="GO:0004177">
    <property type="term" value="F:aminopeptidase activity"/>
    <property type="evidence" value="ECO:0007669"/>
    <property type="project" value="UniProtKB-UniRule"/>
</dbReference>
<dbReference type="EMBL" id="CP069798">
    <property type="protein sequence ID" value="QRQ81811.1"/>
    <property type="molecule type" value="Genomic_DNA"/>
</dbReference>